<evidence type="ECO:0000313" key="4">
    <source>
        <dbReference type="EMBL" id="KKD01659.1"/>
    </source>
</evidence>
<dbReference type="GO" id="GO:0000270">
    <property type="term" value="P:peptidoglycan metabolic process"/>
    <property type="evidence" value="ECO:0007669"/>
    <property type="project" value="TreeGrafter"/>
</dbReference>
<dbReference type="GO" id="GO:0004185">
    <property type="term" value="F:serine-type carboxypeptidase activity"/>
    <property type="evidence" value="ECO:0007669"/>
    <property type="project" value="InterPro"/>
</dbReference>
<reference evidence="4 5" key="1">
    <citation type="submission" date="2014-12" db="EMBL/GenBank/DDBJ databases">
        <title>Mercury Reductase activity and rhizosphere competence traits in the genome of root associated Photobacterium halotolerans MELD1.</title>
        <authorList>
            <person name="Mathew D.C."/>
            <person name="Huang C.-C."/>
        </authorList>
    </citation>
    <scope>NUCLEOTIDE SEQUENCE [LARGE SCALE GENOMIC DNA]</scope>
    <source>
        <strain evidence="4 5">MELD1</strain>
    </source>
</reference>
<dbReference type="PANTHER" id="PTHR30023">
    <property type="entry name" value="D-ALANYL-D-ALANINE CARBOXYPEPTIDASE"/>
    <property type="match status" value="1"/>
</dbReference>
<dbReference type="SUPFAM" id="SSF56601">
    <property type="entry name" value="beta-lactamase/transpeptidase-like"/>
    <property type="match status" value="1"/>
</dbReference>
<sequence length="470" mass="51918">MKKKVGLFFAALVFSHSALAEFSPERAIALLPSGHDLALLITDPATGQTIFSQRAEQLQAPASTQKLLTALAASLYLDQNFRFTTRLEQNKADYIIRFSGDPTLSREDLAAMLRTLKQKGVHRIKGNLYLNGSQFTGYEQASGWPWDSLGVCYSAPSSSITLEHNCVQAALYSDRPLGQSTRLHIPAHQPISATSLATIVSKAQQKSTFCSLELQTQPGNHYQLNGCLPQRDKPLPLNFAVVDTEAYVREVLLQELERTGIAFEGNIVRDDSQAGQVITTHRSAPLPVLLKVMLEDSDNLIADNLAKTLGQRFFDQPGSFRNGTEAIKQIITEHTGIDLSRAVLADGSGLSRDNRIMASDMMKVVTYIYQHNASLNLLADLPVSGQTGTLRYRQSIRHQPLQNQLAAKSGSLYGTFNLAGVMTTKSGKPLLFVQFVTNYLPPEKQEDATAVTPEIFSFERQLYTDLYESY</sequence>
<dbReference type="PANTHER" id="PTHR30023:SF0">
    <property type="entry name" value="PENICILLIN-SENSITIVE CARBOXYPEPTIDASE A"/>
    <property type="match status" value="1"/>
</dbReference>
<keyword evidence="3" id="KW-0732">Signal</keyword>
<dbReference type="NCBIfam" id="NF008322">
    <property type="entry name" value="PRK11113.1"/>
    <property type="match status" value="1"/>
</dbReference>
<dbReference type="Pfam" id="PF02113">
    <property type="entry name" value="Peptidase_S13"/>
    <property type="match status" value="1"/>
</dbReference>
<dbReference type="NCBIfam" id="TIGR00666">
    <property type="entry name" value="PBP4"/>
    <property type="match status" value="1"/>
</dbReference>
<evidence type="ECO:0000256" key="1">
    <source>
        <dbReference type="ARBA" id="ARBA00006096"/>
    </source>
</evidence>
<dbReference type="AlphaFoldDB" id="A0A0F5VHS8"/>
<accession>A0A0F5VHS8</accession>
<dbReference type="InterPro" id="IPR012338">
    <property type="entry name" value="Beta-lactam/transpept-like"/>
</dbReference>
<dbReference type="OrthoDB" id="9802627at2"/>
<dbReference type="PATRIC" id="fig|265726.11.peg.512"/>
<dbReference type="Proteomes" id="UP000033633">
    <property type="component" value="Unassembled WGS sequence"/>
</dbReference>
<comment type="similarity">
    <text evidence="1">Belongs to the peptidase S13 family.</text>
</comment>
<name>A0A0F5VHS8_9GAMM</name>
<protein>
    <submittedName>
        <fullName evidence="4">D-alanyl-D-alanine carboxypeptidase</fullName>
    </submittedName>
</protein>
<dbReference type="InterPro" id="IPR000667">
    <property type="entry name" value="Peptidase_S13"/>
</dbReference>
<dbReference type="Gene3D" id="3.50.80.20">
    <property type="entry name" value="D-Ala-D-Ala carboxypeptidase C, peptidase S13"/>
    <property type="match status" value="1"/>
</dbReference>
<proteinExistence type="inferred from homology"/>
<feature type="chain" id="PRO_5002496392" evidence="3">
    <location>
        <begin position="21"/>
        <end position="470"/>
    </location>
</feature>
<comment type="caution">
    <text evidence="4">The sequence shown here is derived from an EMBL/GenBank/DDBJ whole genome shotgun (WGS) entry which is preliminary data.</text>
</comment>
<gene>
    <name evidence="4" type="ORF">KY46_02380</name>
</gene>
<evidence type="ECO:0000313" key="5">
    <source>
        <dbReference type="Proteomes" id="UP000033633"/>
    </source>
</evidence>
<dbReference type="PRINTS" id="PR00922">
    <property type="entry name" value="DADACBPTASE3"/>
</dbReference>
<keyword evidence="4" id="KW-0645">Protease</keyword>
<dbReference type="Gene3D" id="3.40.710.10">
    <property type="entry name" value="DD-peptidase/beta-lactamase superfamily"/>
    <property type="match status" value="2"/>
</dbReference>
<evidence type="ECO:0000256" key="3">
    <source>
        <dbReference type="SAM" id="SignalP"/>
    </source>
</evidence>
<dbReference type="RefSeq" id="WP_046218987.1">
    <property type="nucleotide sequence ID" value="NZ_JWYV01000001.1"/>
</dbReference>
<dbReference type="GO" id="GO:0006508">
    <property type="term" value="P:proteolysis"/>
    <property type="evidence" value="ECO:0007669"/>
    <property type="project" value="InterPro"/>
</dbReference>
<dbReference type="STRING" id="265726.KY46_02380"/>
<keyword evidence="4" id="KW-0121">Carboxypeptidase</keyword>
<feature type="signal peptide" evidence="3">
    <location>
        <begin position="1"/>
        <end position="20"/>
    </location>
</feature>
<evidence type="ECO:0000256" key="2">
    <source>
        <dbReference type="ARBA" id="ARBA00022801"/>
    </source>
</evidence>
<organism evidence="4 5">
    <name type="scientific">Photobacterium halotolerans</name>
    <dbReference type="NCBI Taxonomy" id="265726"/>
    <lineage>
        <taxon>Bacteria</taxon>
        <taxon>Pseudomonadati</taxon>
        <taxon>Pseudomonadota</taxon>
        <taxon>Gammaproteobacteria</taxon>
        <taxon>Vibrionales</taxon>
        <taxon>Vibrionaceae</taxon>
        <taxon>Photobacterium</taxon>
    </lineage>
</organism>
<dbReference type="MEROPS" id="S13.001"/>
<keyword evidence="2" id="KW-0378">Hydrolase</keyword>
<keyword evidence="5" id="KW-1185">Reference proteome</keyword>
<dbReference type="EMBL" id="JWYV01000001">
    <property type="protein sequence ID" value="KKD01659.1"/>
    <property type="molecule type" value="Genomic_DNA"/>
</dbReference>